<proteinExistence type="predicted"/>
<dbReference type="InParanoid" id="D7FT07"/>
<sequence length="55" mass="6202">MTAAVCLDHCTSYEFYGTQYGTESDSSDAMTSEYSTECHGLRGRRHSLRTLFNTL</sequence>
<accession>D7FT07</accession>
<gene>
    <name evidence="1" type="ORF">Esi_0243_0019</name>
</gene>
<protein>
    <submittedName>
        <fullName evidence="1">Uncharacterized protein</fullName>
    </submittedName>
</protein>
<organism evidence="1 2">
    <name type="scientific">Ectocarpus siliculosus</name>
    <name type="common">Brown alga</name>
    <name type="synonym">Conferva siliculosa</name>
    <dbReference type="NCBI Taxonomy" id="2880"/>
    <lineage>
        <taxon>Eukaryota</taxon>
        <taxon>Sar</taxon>
        <taxon>Stramenopiles</taxon>
        <taxon>Ochrophyta</taxon>
        <taxon>PX clade</taxon>
        <taxon>Phaeophyceae</taxon>
        <taxon>Ectocarpales</taxon>
        <taxon>Ectocarpaceae</taxon>
        <taxon>Ectocarpus</taxon>
    </lineage>
</organism>
<evidence type="ECO:0000313" key="2">
    <source>
        <dbReference type="Proteomes" id="UP000002630"/>
    </source>
</evidence>
<dbReference type="Proteomes" id="UP000002630">
    <property type="component" value="Linkage Group LG25"/>
</dbReference>
<reference evidence="1 2" key="1">
    <citation type="journal article" date="2010" name="Nature">
        <title>The Ectocarpus genome and the independent evolution of multicellularity in brown algae.</title>
        <authorList>
            <person name="Cock J.M."/>
            <person name="Sterck L."/>
            <person name="Rouze P."/>
            <person name="Scornet D."/>
            <person name="Allen A.E."/>
            <person name="Amoutzias G."/>
            <person name="Anthouard V."/>
            <person name="Artiguenave F."/>
            <person name="Aury J.M."/>
            <person name="Badger J.H."/>
            <person name="Beszteri B."/>
            <person name="Billiau K."/>
            <person name="Bonnet E."/>
            <person name="Bothwell J.H."/>
            <person name="Bowler C."/>
            <person name="Boyen C."/>
            <person name="Brownlee C."/>
            <person name="Carrano C.J."/>
            <person name="Charrier B."/>
            <person name="Cho G.Y."/>
            <person name="Coelho S.M."/>
            <person name="Collen J."/>
            <person name="Corre E."/>
            <person name="Da Silva C."/>
            <person name="Delage L."/>
            <person name="Delaroque N."/>
            <person name="Dittami S.M."/>
            <person name="Doulbeau S."/>
            <person name="Elias M."/>
            <person name="Farnham G."/>
            <person name="Gachon C.M."/>
            <person name="Gschloessl B."/>
            <person name="Heesch S."/>
            <person name="Jabbari K."/>
            <person name="Jubin C."/>
            <person name="Kawai H."/>
            <person name="Kimura K."/>
            <person name="Kloareg B."/>
            <person name="Kupper F.C."/>
            <person name="Lang D."/>
            <person name="Le Bail A."/>
            <person name="Leblanc C."/>
            <person name="Lerouge P."/>
            <person name="Lohr M."/>
            <person name="Lopez P.J."/>
            <person name="Martens C."/>
            <person name="Maumus F."/>
            <person name="Michel G."/>
            <person name="Miranda-Saavedra D."/>
            <person name="Morales J."/>
            <person name="Moreau H."/>
            <person name="Motomura T."/>
            <person name="Nagasato C."/>
            <person name="Napoli C.A."/>
            <person name="Nelson D.R."/>
            <person name="Nyvall-Collen P."/>
            <person name="Peters A.F."/>
            <person name="Pommier C."/>
            <person name="Potin P."/>
            <person name="Poulain J."/>
            <person name="Quesneville H."/>
            <person name="Read B."/>
            <person name="Rensing S.A."/>
            <person name="Ritter A."/>
            <person name="Rousvoal S."/>
            <person name="Samanta M."/>
            <person name="Samson G."/>
            <person name="Schroeder D.C."/>
            <person name="Segurens B."/>
            <person name="Strittmatter M."/>
            <person name="Tonon T."/>
            <person name="Tregear J.W."/>
            <person name="Valentin K."/>
            <person name="von Dassow P."/>
            <person name="Yamagishi T."/>
            <person name="Van de Peer Y."/>
            <person name="Wincker P."/>
        </authorList>
    </citation>
    <scope>NUCLEOTIDE SEQUENCE [LARGE SCALE GENOMIC DNA]</scope>
    <source>
        <strain evidence="2">Ec32 / CCAP1310/4</strain>
    </source>
</reference>
<dbReference type="AlphaFoldDB" id="D7FT07"/>
<dbReference type="EMBL" id="FN648424">
    <property type="protein sequence ID" value="CBJ31298.1"/>
    <property type="molecule type" value="Genomic_DNA"/>
</dbReference>
<dbReference type="EMBL" id="FN649750">
    <property type="protein sequence ID" value="CBJ31298.1"/>
    <property type="molecule type" value="Genomic_DNA"/>
</dbReference>
<keyword evidence="2" id="KW-1185">Reference proteome</keyword>
<name>D7FT07_ECTSI</name>
<evidence type="ECO:0000313" key="1">
    <source>
        <dbReference type="EMBL" id="CBJ31298.1"/>
    </source>
</evidence>